<evidence type="ECO:0000313" key="2">
    <source>
        <dbReference type="Proteomes" id="UP000075230"/>
    </source>
</evidence>
<organism evidence="1 2">
    <name type="scientific">Aspergillus kawachii</name>
    <name type="common">White koji mold</name>
    <name type="synonym">Aspergillus awamori var. kawachi</name>
    <dbReference type="NCBI Taxonomy" id="1069201"/>
    <lineage>
        <taxon>Eukaryota</taxon>
        <taxon>Fungi</taxon>
        <taxon>Dikarya</taxon>
        <taxon>Ascomycota</taxon>
        <taxon>Pezizomycotina</taxon>
        <taxon>Eurotiomycetes</taxon>
        <taxon>Eurotiomycetidae</taxon>
        <taxon>Eurotiales</taxon>
        <taxon>Aspergillaceae</taxon>
        <taxon>Aspergillus</taxon>
        <taxon>Aspergillus subgen. Circumdati</taxon>
    </lineage>
</organism>
<gene>
    <name evidence="1" type="ORF">RIB2604_01002880</name>
</gene>
<name>A0A146F6G3_ASPKA</name>
<accession>A0A146F6G3</accession>
<evidence type="ECO:0000313" key="1">
    <source>
        <dbReference type="EMBL" id="GAT21399.1"/>
    </source>
</evidence>
<dbReference type="EMBL" id="BCWF01000010">
    <property type="protein sequence ID" value="GAT21399.1"/>
    <property type="molecule type" value="Genomic_DNA"/>
</dbReference>
<sequence>MANALVQPGPPASMGDPRTWGMLYPCYHLGHLL</sequence>
<dbReference type="AlphaFoldDB" id="A0A146F6G3"/>
<dbReference type="Proteomes" id="UP000075230">
    <property type="component" value="Unassembled WGS sequence"/>
</dbReference>
<protein>
    <submittedName>
        <fullName evidence="1">MFS transporter</fullName>
    </submittedName>
</protein>
<reference evidence="1 2" key="1">
    <citation type="journal article" date="2016" name="DNA Res.">
        <title>Genome sequence of Aspergillus luchuensis NBRC 4314.</title>
        <authorList>
            <person name="Yamada O."/>
            <person name="Machida M."/>
            <person name="Hosoyama A."/>
            <person name="Goto M."/>
            <person name="Takahashi T."/>
            <person name="Futagami T."/>
            <person name="Yamagata Y."/>
            <person name="Takeuchi M."/>
            <person name="Kobayashi T."/>
            <person name="Koike H."/>
            <person name="Abe K."/>
            <person name="Asai K."/>
            <person name="Arita M."/>
            <person name="Fujita N."/>
            <person name="Fukuda K."/>
            <person name="Higa K."/>
            <person name="Horikawa H."/>
            <person name="Ishikawa T."/>
            <person name="Jinno K."/>
            <person name="Kato Y."/>
            <person name="Kirimura K."/>
            <person name="Mizutani O."/>
            <person name="Nakasone K."/>
            <person name="Sano M."/>
            <person name="Shiraishi Y."/>
            <person name="Tsukahara M."/>
            <person name="Gomi K."/>
        </authorList>
    </citation>
    <scope>NUCLEOTIDE SEQUENCE [LARGE SCALE GENOMIC DNA]</scope>
    <source>
        <strain evidence="1 2">RIB 2604</strain>
    </source>
</reference>
<comment type="caution">
    <text evidence="1">The sequence shown here is derived from an EMBL/GenBank/DDBJ whole genome shotgun (WGS) entry which is preliminary data.</text>
</comment>
<proteinExistence type="predicted"/>
<reference evidence="2" key="2">
    <citation type="submission" date="2016-02" db="EMBL/GenBank/DDBJ databases">
        <title>Genome sequencing of Aspergillus luchuensis NBRC 4314.</title>
        <authorList>
            <person name="Yamada O."/>
        </authorList>
    </citation>
    <scope>NUCLEOTIDE SEQUENCE [LARGE SCALE GENOMIC DNA]</scope>
    <source>
        <strain evidence="2">RIB 2604</strain>
    </source>
</reference>